<comment type="caution">
    <text evidence="2">The sequence shown here is derived from an EMBL/GenBank/DDBJ whole genome shotgun (WGS) entry which is preliminary data.</text>
</comment>
<evidence type="ECO:0000256" key="1">
    <source>
        <dbReference type="SAM" id="MobiDB-lite"/>
    </source>
</evidence>
<dbReference type="EMBL" id="CAKOAT010045559">
    <property type="protein sequence ID" value="CAH8288217.1"/>
    <property type="molecule type" value="Genomic_DNA"/>
</dbReference>
<feature type="compositionally biased region" description="Polar residues" evidence="1">
    <location>
        <begin position="33"/>
        <end position="46"/>
    </location>
</feature>
<keyword evidence="3" id="KW-1185">Reference proteome</keyword>
<evidence type="ECO:0000313" key="3">
    <source>
        <dbReference type="Proteomes" id="UP001642260"/>
    </source>
</evidence>
<evidence type="ECO:0000313" key="2">
    <source>
        <dbReference type="EMBL" id="CAH8288217.1"/>
    </source>
</evidence>
<reference evidence="2 3" key="1">
    <citation type="submission" date="2022-03" db="EMBL/GenBank/DDBJ databases">
        <authorList>
            <person name="Macdonald S."/>
            <person name="Ahmed S."/>
            <person name="Newling K."/>
        </authorList>
    </citation>
    <scope>NUCLEOTIDE SEQUENCE [LARGE SCALE GENOMIC DNA]</scope>
</reference>
<protein>
    <submittedName>
        <fullName evidence="2">Uncharacterized protein</fullName>
    </submittedName>
</protein>
<organism evidence="2 3">
    <name type="scientific">Eruca vesicaria subsp. sativa</name>
    <name type="common">Garden rocket</name>
    <name type="synonym">Eruca sativa</name>
    <dbReference type="NCBI Taxonomy" id="29727"/>
    <lineage>
        <taxon>Eukaryota</taxon>
        <taxon>Viridiplantae</taxon>
        <taxon>Streptophyta</taxon>
        <taxon>Embryophyta</taxon>
        <taxon>Tracheophyta</taxon>
        <taxon>Spermatophyta</taxon>
        <taxon>Magnoliopsida</taxon>
        <taxon>eudicotyledons</taxon>
        <taxon>Gunneridae</taxon>
        <taxon>Pentapetalae</taxon>
        <taxon>rosids</taxon>
        <taxon>malvids</taxon>
        <taxon>Brassicales</taxon>
        <taxon>Brassicaceae</taxon>
        <taxon>Brassiceae</taxon>
        <taxon>Eruca</taxon>
    </lineage>
</organism>
<proteinExistence type="predicted"/>
<name>A0ABC8IY16_ERUVS</name>
<sequence length="126" mass="13918">MDASDGSVSSSTGFMDKRRRSSLIRRPRDIKGSLQSFTLMPPSTQPHIAPSNEGENTLKLNLKLGGAVTRTIQTNSEAGIYTKVTNKVKGSVPAQRCVQKTMYLGEIHQSMTEKNKRGLKKRLLEV</sequence>
<feature type="compositionally biased region" description="Polar residues" evidence="1">
    <location>
        <begin position="1"/>
        <end position="13"/>
    </location>
</feature>
<feature type="region of interest" description="Disordered" evidence="1">
    <location>
        <begin position="1"/>
        <end position="54"/>
    </location>
</feature>
<gene>
    <name evidence="2" type="ORF">ERUC_LOCUS1178</name>
</gene>
<dbReference type="AlphaFoldDB" id="A0ABC8IY16"/>
<dbReference type="Proteomes" id="UP001642260">
    <property type="component" value="Unassembled WGS sequence"/>
</dbReference>
<accession>A0ABC8IY16</accession>